<reference evidence="1 2" key="1">
    <citation type="submission" date="2016-08" db="EMBL/GenBank/DDBJ databases">
        <title>A Parts List for Fungal Cellulosomes Revealed by Comparative Genomics.</title>
        <authorList>
            <consortium name="DOE Joint Genome Institute"/>
            <person name="Haitjema C.H."/>
            <person name="Gilmore S.P."/>
            <person name="Henske J.K."/>
            <person name="Solomon K.V."/>
            <person name="De Groot R."/>
            <person name="Kuo A."/>
            <person name="Mondo S.J."/>
            <person name="Salamov A.A."/>
            <person name="Labutti K."/>
            <person name="Zhao Z."/>
            <person name="Chiniquy J."/>
            <person name="Barry K."/>
            <person name="Brewer H.M."/>
            <person name="Purvine S.O."/>
            <person name="Wright A.T."/>
            <person name="Boxma B."/>
            <person name="Van Alen T."/>
            <person name="Hackstein J.H."/>
            <person name="Baker S.E."/>
            <person name="Grigoriev I.V."/>
            <person name="O'Malley M.A."/>
        </authorList>
    </citation>
    <scope>NUCLEOTIDE SEQUENCE [LARGE SCALE GENOMIC DNA]</scope>
    <source>
        <strain evidence="1 2">G1</strain>
    </source>
</reference>
<dbReference type="SUPFAM" id="SSF56784">
    <property type="entry name" value="HAD-like"/>
    <property type="match status" value="1"/>
</dbReference>
<evidence type="ECO:0000313" key="2">
    <source>
        <dbReference type="Proteomes" id="UP000193920"/>
    </source>
</evidence>
<gene>
    <name evidence="1" type="ORF">LY90DRAFT_448371</name>
</gene>
<dbReference type="InterPro" id="IPR000150">
    <property type="entry name" value="Cof"/>
</dbReference>
<dbReference type="NCBIfam" id="TIGR00099">
    <property type="entry name" value="Cof-subfamily"/>
    <property type="match status" value="1"/>
</dbReference>
<name>A0A1Y2FPF6_9FUNG</name>
<dbReference type="PROSITE" id="PS01228">
    <property type="entry name" value="COF_1"/>
    <property type="match status" value="1"/>
</dbReference>
<dbReference type="SFLD" id="SFLDG01140">
    <property type="entry name" value="C2.B:_Phosphomannomutase_and_P"/>
    <property type="match status" value="1"/>
</dbReference>
<dbReference type="OrthoDB" id="27226at2759"/>
<proteinExistence type="predicted"/>
<dbReference type="GO" id="GO:0005829">
    <property type="term" value="C:cytosol"/>
    <property type="evidence" value="ECO:0007669"/>
    <property type="project" value="TreeGrafter"/>
</dbReference>
<protein>
    <recommendedName>
        <fullName evidence="3">HAD-like protein</fullName>
    </recommendedName>
</protein>
<dbReference type="PANTHER" id="PTHR10000:SF8">
    <property type="entry name" value="HAD SUPERFAMILY HYDROLASE-LIKE, TYPE 3"/>
    <property type="match status" value="1"/>
</dbReference>
<dbReference type="GO" id="GO:0016791">
    <property type="term" value="F:phosphatase activity"/>
    <property type="evidence" value="ECO:0007669"/>
    <property type="project" value="UniProtKB-ARBA"/>
</dbReference>
<dbReference type="NCBIfam" id="TIGR01484">
    <property type="entry name" value="HAD-SF-IIB"/>
    <property type="match status" value="1"/>
</dbReference>
<dbReference type="STRING" id="1754190.A0A1Y2FPF6"/>
<dbReference type="AlphaFoldDB" id="A0A1Y2FPF6"/>
<evidence type="ECO:0000313" key="1">
    <source>
        <dbReference type="EMBL" id="ORY85214.1"/>
    </source>
</evidence>
<accession>A0A1Y2FPF6</accession>
<dbReference type="EMBL" id="MCOG01000004">
    <property type="protein sequence ID" value="ORY85214.1"/>
    <property type="molecule type" value="Genomic_DNA"/>
</dbReference>
<organism evidence="1 2">
    <name type="scientific">Neocallimastix californiae</name>
    <dbReference type="NCBI Taxonomy" id="1754190"/>
    <lineage>
        <taxon>Eukaryota</taxon>
        <taxon>Fungi</taxon>
        <taxon>Fungi incertae sedis</taxon>
        <taxon>Chytridiomycota</taxon>
        <taxon>Chytridiomycota incertae sedis</taxon>
        <taxon>Neocallimastigomycetes</taxon>
        <taxon>Neocallimastigales</taxon>
        <taxon>Neocallimastigaceae</taxon>
        <taxon>Neocallimastix</taxon>
    </lineage>
</organism>
<dbReference type="Pfam" id="PF08282">
    <property type="entry name" value="Hydrolase_3"/>
    <property type="match status" value="1"/>
</dbReference>
<evidence type="ECO:0008006" key="3">
    <source>
        <dbReference type="Google" id="ProtNLM"/>
    </source>
</evidence>
<dbReference type="SFLD" id="SFLDS00003">
    <property type="entry name" value="Haloacid_Dehalogenase"/>
    <property type="match status" value="1"/>
</dbReference>
<dbReference type="InterPro" id="IPR036412">
    <property type="entry name" value="HAD-like_sf"/>
</dbReference>
<sequence>MTITELPDPSNIKLLVADVDGTLLNSKGKLTTKTKDVIKKVIQKYPSIRFVISTGKSEHAIEPLREELELTKSNNHPTSCNNGCVVYGGNNEVLNEYWVEPQDVIEIIELCEEYRRGETEFNFGLYFKNDMIFLNKDSHFYRLRDFYKEKAIYMERDEFLQKLKSKEITINKICIFNKDIDLIKVFRKEVLAPFIAKKSQLGMTQTGKDCLEVMSKEGNKGSSLNYLLQTFQLTKDQVLAFGDGENDLPMFEVSQQGVAMANAVDILKNNAKYITKSNDEDGLAVFLENVFLSK</sequence>
<dbReference type="GO" id="GO:0000287">
    <property type="term" value="F:magnesium ion binding"/>
    <property type="evidence" value="ECO:0007669"/>
    <property type="project" value="TreeGrafter"/>
</dbReference>
<dbReference type="Proteomes" id="UP000193920">
    <property type="component" value="Unassembled WGS sequence"/>
</dbReference>
<dbReference type="Gene3D" id="3.40.50.1000">
    <property type="entry name" value="HAD superfamily/HAD-like"/>
    <property type="match status" value="1"/>
</dbReference>
<dbReference type="PANTHER" id="PTHR10000">
    <property type="entry name" value="PHOSPHOSERINE PHOSPHATASE"/>
    <property type="match status" value="1"/>
</dbReference>
<dbReference type="InterPro" id="IPR006379">
    <property type="entry name" value="HAD-SF_hydro_IIB"/>
</dbReference>
<dbReference type="CDD" id="cd07516">
    <property type="entry name" value="HAD_Pase"/>
    <property type="match status" value="1"/>
</dbReference>
<dbReference type="Gene3D" id="3.30.1240.10">
    <property type="match status" value="1"/>
</dbReference>
<dbReference type="InterPro" id="IPR023214">
    <property type="entry name" value="HAD_sf"/>
</dbReference>
<keyword evidence="2" id="KW-1185">Reference proteome</keyword>
<comment type="caution">
    <text evidence="1">The sequence shown here is derived from an EMBL/GenBank/DDBJ whole genome shotgun (WGS) entry which is preliminary data.</text>
</comment>